<dbReference type="PANTHER" id="PTHR28626:SF3">
    <property type="entry name" value="SRR1-LIKE PROTEIN"/>
    <property type="match status" value="1"/>
</dbReference>
<evidence type="ECO:0000256" key="1">
    <source>
        <dbReference type="ARBA" id="ARBA00009856"/>
    </source>
</evidence>
<accession>A0A1I7Y5L7</accession>
<reference evidence="4" key="1">
    <citation type="submission" date="2016-11" db="UniProtKB">
        <authorList>
            <consortium name="WormBaseParasite"/>
        </authorList>
    </citation>
    <scope>IDENTIFICATION</scope>
</reference>
<dbReference type="Pfam" id="PF07985">
    <property type="entry name" value="SRR1"/>
    <property type="match status" value="1"/>
</dbReference>
<dbReference type="GO" id="GO:0005634">
    <property type="term" value="C:nucleus"/>
    <property type="evidence" value="ECO:0007669"/>
    <property type="project" value="TreeGrafter"/>
</dbReference>
<dbReference type="Proteomes" id="UP000095287">
    <property type="component" value="Unplaced"/>
</dbReference>
<evidence type="ECO:0000313" key="3">
    <source>
        <dbReference type="Proteomes" id="UP000095287"/>
    </source>
</evidence>
<dbReference type="WBParaSite" id="L893_g1273.t1">
    <property type="protein sequence ID" value="L893_g1273.t1"/>
    <property type="gene ID" value="L893_g1273"/>
</dbReference>
<protein>
    <submittedName>
        <fullName evidence="4">SRR1 domain-containing protein</fullName>
    </submittedName>
</protein>
<organism evidence="3 4">
    <name type="scientific">Steinernema glaseri</name>
    <dbReference type="NCBI Taxonomy" id="37863"/>
    <lineage>
        <taxon>Eukaryota</taxon>
        <taxon>Metazoa</taxon>
        <taxon>Ecdysozoa</taxon>
        <taxon>Nematoda</taxon>
        <taxon>Chromadorea</taxon>
        <taxon>Rhabditida</taxon>
        <taxon>Tylenchina</taxon>
        <taxon>Panagrolaimomorpha</taxon>
        <taxon>Strongyloidoidea</taxon>
        <taxon>Steinernematidae</taxon>
        <taxon>Steinernema</taxon>
    </lineage>
</organism>
<feature type="domain" description="SRR1-like" evidence="2">
    <location>
        <begin position="69"/>
        <end position="230"/>
    </location>
</feature>
<comment type="similarity">
    <text evidence="1">Belongs to the SRR1 family.</text>
</comment>
<dbReference type="InterPro" id="IPR012942">
    <property type="entry name" value="SRR1-like"/>
</dbReference>
<name>A0A1I7Y5L7_9BILA</name>
<keyword evidence="3" id="KW-1185">Reference proteome</keyword>
<dbReference type="AlphaFoldDB" id="A0A1I7Y5L7"/>
<dbReference type="PANTHER" id="PTHR28626">
    <property type="entry name" value="SRR1-LIKE PROTEIN"/>
    <property type="match status" value="1"/>
</dbReference>
<evidence type="ECO:0000259" key="2">
    <source>
        <dbReference type="Pfam" id="PF07985"/>
    </source>
</evidence>
<evidence type="ECO:0000313" key="4">
    <source>
        <dbReference type="WBParaSite" id="L893_g1273.t1"/>
    </source>
</evidence>
<dbReference type="InterPro" id="IPR040044">
    <property type="entry name" value="SRR1L"/>
</dbReference>
<proteinExistence type="inferred from homology"/>
<dbReference type="GO" id="GO:0005737">
    <property type="term" value="C:cytoplasm"/>
    <property type="evidence" value="ECO:0007669"/>
    <property type="project" value="TreeGrafter"/>
</dbReference>
<sequence>MEEGGFQMYCSRKKKKLPMMAPSKAHCRTVLRGDLVSVELIDENLKKADEAIVRSGLSAKTQYFLEKLLDGRRIRTMRGVGIGNFGQRPSSSGSLQMALFLAIRSHFQPDLSTCQDPVMNSAEVEYLQRIGVETPAADDLLKPEEDLLGDDVVLFFMPHCGHALYNNLLWSNWDVDALRNLVIIGNDFSKLVVLEKHEEEIEALLKYRNLADVVAFPPSVDDAFSDTALMTFSTEELPTIGRAKPKYNHFACELLPNKK</sequence>